<dbReference type="InterPro" id="IPR004027">
    <property type="entry name" value="SEC_C_motif"/>
</dbReference>
<evidence type="ECO:0000313" key="2">
    <source>
        <dbReference type="Proteomes" id="UP000295388"/>
    </source>
</evidence>
<comment type="caution">
    <text evidence="1">The sequence shown here is derived from an EMBL/GenBank/DDBJ whole genome shotgun (WGS) entry which is preliminary data.</text>
</comment>
<dbReference type="EMBL" id="SNWQ01000024">
    <property type="protein sequence ID" value="TDO35117.1"/>
    <property type="molecule type" value="Genomic_DNA"/>
</dbReference>
<dbReference type="RefSeq" id="WP_133804588.1">
    <property type="nucleotide sequence ID" value="NZ_SNWQ01000024.1"/>
</dbReference>
<evidence type="ECO:0000313" key="1">
    <source>
        <dbReference type="EMBL" id="TDO35117.1"/>
    </source>
</evidence>
<reference evidence="1 2" key="1">
    <citation type="submission" date="2019-03" db="EMBL/GenBank/DDBJ databases">
        <title>Genomic Encyclopedia of Type Strains, Phase III (KMG-III): the genomes of soil and plant-associated and newly described type strains.</title>
        <authorList>
            <person name="Whitman W."/>
        </authorList>
    </citation>
    <scope>NUCLEOTIDE SEQUENCE [LARGE SCALE GENOMIC DNA]</scope>
    <source>
        <strain evidence="1 2">VKM Ac-2527</strain>
    </source>
</reference>
<dbReference type="InterPro" id="IPR011990">
    <property type="entry name" value="TPR-like_helical_dom_sf"/>
</dbReference>
<gene>
    <name evidence="1" type="ORF">EV643_1243</name>
</gene>
<dbReference type="Proteomes" id="UP000295388">
    <property type="component" value="Unassembled WGS sequence"/>
</dbReference>
<name>A0A4R6JHQ8_9ACTN</name>
<sequence length="872" mass="95979">MTGALDSSYAVLVDSVAEVLAARGPLTEDQIVAELRDRGIDLGEFPQELLEDAFDEAIAPVVLLADERWAWLPALLAGRTFTHRLTELEVAHDLLFVTPDLDPADLLLFDDVAGLSDGTEVRSLLLPFDAEELGERGAPVDDVPDDAVLLLPAGYLSGRHIRPDDVIGLRVTADGVSLDVVDVPDRSAATAEFARAIATILERHEPEELGAAIWSVCADHDDLFRDPLPPLRALLATCGLVQNGDWVAWEGFDFGRWRTDLRRDGLMRRHDLSNDEALAVLAGVALYERVAQLYEAAAQNADDPSSLVEVFEELTTGQPTEPTDETSEFRMTMKDALTGLDEPAIVVALLAETTGYDATRAAPLGMFAETLEPLMPRSARPPLRWLRAKAHELLGEIATAEQVLLDAESLDPDWPMTLVDLARYAFDRGDAERGLSLLRRAGAPADDPMVHMLERFQGAPPRTDLGRNDVCWCGSGRKYKKCHLNSEQLPLEDRALWLYEKASLFVMDEPQRELHTDLAAERAQYADSEDEIWAAATDPLVVDALLFEGGVFEDFLTTRGVLLPDDERLLAQQWLLADRSVHEVTEIHPGDGLVLRDLRTGDVLLVRERTAGQYLTTGQLICARILPAGETLQIFGGLEPVALHERDELIALLDSEPDPHELVEFLTRRFAPTVLQNIEGDPLVFCEATLRADDSVALVNILDDTYDRADPAATEWLEHVTTNGMQRISATLRLEGDDLHVDTNSEERHERVLAELRELVPSIALVSESRKPFRDTREAAVLAAGAGPGGSSALDPSDLDVAALIEQVVRDYERRWLDEPIPALAGVTPRQAADDPTRRDDLIKLLDSFPAVDAPDAMSPARLRAALNLPPR</sequence>
<organism evidence="1 2">
    <name type="scientific">Kribbella caucasensis</name>
    <dbReference type="NCBI Taxonomy" id="2512215"/>
    <lineage>
        <taxon>Bacteria</taxon>
        <taxon>Bacillati</taxon>
        <taxon>Actinomycetota</taxon>
        <taxon>Actinomycetes</taxon>
        <taxon>Propionibacteriales</taxon>
        <taxon>Kribbellaceae</taxon>
        <taxon>Kribbella</taxon>
    </lineage>
</organism>
<protein>
    <submittedName>
        <fullName evidence="1">SEC-C motif-containing protein</fullName>
    </submittedName>
</protein>
<dbReference type="Gene3D" id="1.25.40.10">
    <property type="entry name" value="Tetratricopeptide repeat domain"/>
    <property type="match status" value="1"/>
</dbReference>
<dbReference type="Gene3D" id="3.10.450.50">
    <property type="match status" value="1"/>
</dbReference>
<dbReference type="AlphaFoldDB" id="A0A4R6JHQ8"/>
<dbReference type="SUPFAM" id="SSF103642">
    <property type="entry name" value="Sec-C motif"/>
    <property type="match status" value="1"/>
</dbReference>
<dbReference type="OrthoDB" id="5512013at2"/>
<accession>A0A4R6JHQ8</accession>
<proteinExistence type="predicted"/>
<keyword evidence="2" id="KW-1185">Reference proteome</keyword>
<dbReference type="Pfam" id="PF02810">
    <property type="entry name" value="SEC-C"/>
    <property type="match status" value="1"/>
</dbReference>